<feature type="transmembrane region" description="Helical" evidence="1">
    <location>
        <begin position="101"/>
        <end position="126"/>
    </location>
</feature>
<feature type="transmembrane region" description="Helical" evidence="1">
    <location>
        <begin position="371"/>
        <end position="389"/>
    </location>
</feature>
<evidence type="ECO:0000313" key="3">
    <source>
        <dbReference type="Proteomes" id="UP000306196"/>
    </source>
</evidence>
<dbReference type="InterPro" id="IPR031599">
    <property type="entry name" value="ABC_tran_2"/>
</dbReference>
<feature type="transmembrane region" description="Helical" evidence="1">
    <location>
        <begin position="214"/>
        <end position="232"/>
    </location>
</feature>
<feature type="transmembrane region" description="Helical" evidence="1">
    <location>
        <begin position="401"/>
        <end position="427"/>
    </location>
</feature>
<name>A0A5R8KC09_9BACT</name>
<accession>A0A5R8KC09</accession>
<feature type="transmembrane region" description="Helical" evidence="1">
    <location>
        <begin position="570"/>
        <end position="590"/>
    </location>
</feature>
<sequence>MFRDFVGKNAASLVWHCFGWRFMGNWTGMLTNVDATLMQGRVHGLALRHRLMHNWREGRLMLTTIVLFMLLYMVVAFALVNKGMIFVHRLPLIGPVLTERILFLLFFFFFVMLILSNAAITGIGLFRRQETGWMLSLPVPHASVVMWKTVEGMLLSSWGLLLLSAPILAGFGEAFDAGPAFYVVSVPAILCLIAVASNVSTWLLLLVIRFYRPWWLKVAVVVLVVLVGMIVFQMRDARSTRLVSGDVAANANQILRHTQICAHPLLPSSWVAETVIAAGRSLTGKVVFYNLILLSYASAAWVLTSWLAGKLFYPTWNRSLRRAEQKRKRNDDHAGHRSSGWLDWVGDRLGWDRATRALLAKDGYTFIREPMQWGQCALIFGLLLLYTSNLRHLGYNYRDSLWSAVISYLNLTVCCLAMSTLTTRFVFPQFSLEGQRLWILGLAPFSLKKVLNQKLVTNLVASTPLTVLLVAVSSYSLDLPMHRALFFIALIMMLTVGLNVLSLSLGVLLPNFKETNSAKIVSGFGGTLCLVLSFFYIVLGVTMAIYPTYRERTGESRKTPTMEQFYEWEFTAIGMVAALTVVVAGIPYFFALQRTKRLAKLGNL</sequence>
<evidence type="ECO:0000313" key="2">
    <source>
        <dbReference type="EMBL" id="TLD69842.1"/>
    </source>
</evidence>
<comment type="caution">
    <text evidence="2">The sequence shown here is derived from an EMBL/GenBank/DDBJ whole genome shotgun (WGS) entry which is preliminary data.</text>
</comment>
<feature type="transmembrane region" description="Helical" evidence="1">
    <location>
        <begin position="60"/>
        <end position="80"/>
    </location>
</feature>
<keyword evidence="3" id="KW-1185">Reference proteome</keyword>
<feature type="transmembrane region" description="Helical" evidence="1">
    <location>
        <begin position="455"/>
        <end position="477"/>
    </location>
</feature>
<gene>
    <name evidence="2" type="ORF">FEM03_16105</name>
</gene>
<keyword evidence="1" id="KW-0472">Membrane</keyword>
<feature type="transmembrane region" description="Helical" evidence="1">
    <location>
        <begin position="181"/>
        <end position="208"/>
    </location>
</feature>
<dbReference type="OrthoDB" id="176843at2"/>
<dbReference type="Proteomes" id="UP000306196">
    <property type="component" value="Unassembled WGS sequence"/>
</dbReference>
<protein>
    <submittedName>
        <fullName evidence="2">Uncharacterized protein</fullName>
    </submittedName>
</protein>
<feature type="transmembrane region" description="Helical" evidence="1">
    <location>
        <begin position="146"/>
        <end position="169"/>
    </location>
</feature>
<keyword evidence="1" id="KW-1133">Transmembrane helix</keyword>
<dbReference type="AlphaFoldDB" id="A0A5R8KC09"/>
<feature type="transmembrane region" description="Helical" evidence="1">
    <location>
        <begin position="286"/>
        <end position="308"/>
    </location>
</feature>
<dbReference type="EMBL" id="VAUV01000011">
    <property type="protein sequence ID" value="TLD69842.1"/>
    <property type="molecule type" value="Genomic_DNA"/>
</dbReference>
<dbReference type="Pfam" id="PF16949">
    <property type="entry name" value="ABC_tran_2"/>
    <property type="match status" value="1"/>
</dbReference>
<feature type="transmembrane region" description="Helical" evidence="1">
    <location>
        <begin position="484"/>
        <end position="508"/>
    </location>
</feature>
<evidence type="ECO:0000256" key="1">
    <source>
        <dbReference type="SAM" id="Phobius"/>
    </source>
</evidence>
<organism evidence="2 3">
    <name type="scientific">Phragmitibacter flavus</name>
    <dbReference type="NCBI Taxonomy" id="2576071"/>
    <lineage>
        <taxon>Bacteria</taxon>
        <taxon>Pseudomonadati</taxon>
        <taxon>Verrucomicrobiota</taxon>
        <taxon>Verrucomicrobiia</taxon>
        <taxon>Verrucomicrobiales</taxon>
        <taxon>Verrucomicrobiaceae</taxon>
        <taxon>Phragmitibacter</taxon>
    </lineage>
</organism>
<proteinExistence type="predicted"/>
<feature type="transmembrane region" description="Helical" evidence="1">
    <location>
        <begin position="520"/>
        <end position="549"/>
    </location>
</feature>
<reference evidence="2 3" key="1">
    <citation type="submission" date="2019-05" db="EMBL/GenBank/DDBJ databases">
        <title>Verrucobacter flavum gen. nov., sp. nov. a new member of the family Verrucomicrobiaceae.</title>
        <authorList>
            <person name="Szuroczki S."/>
            <person name="Abbaszade G."/>
            <person name="Szabo A."/>
            <person name="Felfoldi T."/>
            <person name="Schumann P."/>
            <person name="Boka K."/>
            <person name="Keki Z."/>
            <person name="Toumi M."/>
            <person name="Toth E."/>
        </authorList>
    </citation>
    <scope>NUCLEOTIDE SEQUENCE [LARGE SCALE GENOMIC DNA]</scope>
    <source>
        <strain evidence="2 3">MG-N-17</strain>
    </source>
</reference>
<keyword evidence="1" id="KW-0812">Transmembrane</keyword>